<dbReference type="OrthoDB" id="5124616at2"/>
<sequence length="109" mass="11926">MNADRPDSPRSSGMAAEYLSADLERRRLSTPMRLLRNGAAIVLSAFGAGGEDALPGFELVVKRLDTGAEVLRANVGQFEEATHVLATVRDELTRKSVEQFVSEWKHVDA</sequence>
<keyword evidence="2" id="KW-1185">Reference proteome</keyword>
<gene>
    <name evidence="1" type="ORF">SAMN04489810_1711</name>
</gene>
<reference evidence="1 2" key="1">
    <citation type="submission" date="2016-10" db="EMBL/GenBank/DDBJ databases">
        <authorList>
            <person name="de Groot N.N."/>
        </authorList>
    </citation>
    <scope>NUCLEOTIDE SEQUENCE [LARGE SCALE GENOMIC DNA]</scope>
    <source>
        <strain evidence="1 2">DSM 23142</strain>
    </source>
</reference>
<dbReference type="RefSeq" id="WP_091488717.1">
    <property type="nucleotide sequence ID" value="NZ_LT629692.1"/>
</dbReference>
<evidence type="ECO:0000313" key="1">
    <source>
        <dbReference type="EMBL" id="SDG94158.1"/>
    </source>
</evidence>
<organism evidence="1 2">
    <name type="scientific">Microbacterium pygmaeum</name>
    <dbReference type="NCBI Taxonomy" id="370764"/>
    <lineage>
        <taxon>Bacteria</taxon>
        <taxon>Bacillati</taxon>
        <taxon>Actinomycetota</taxon>
        <taxon>Actinomycetes</taxon>
        <taxon>Micrococcales</taxon>
        <taxon>Microbacteriaceae</taxon>
        <taxon>Microbacterium</taxon>
    </lineage>
</organism>
<dbReference type="AlphaFoldDB" id="A0A1G7YC77"/>
<protein>
    <submittedName>
        <fullName evidence="1">Uncharacterized protein</fullName>
    </submittedName>
</protein>
<dbReference type="EMBL" id="LT629692">
    <property type="protein sequence ID" value="SDG94158.1"/>
    <property type="molecule type" value="Genomic_DNA"/>
</dbReference>
<evidence type="ECO:0000313" key="2">
    <source>
        <dbReference type="Proteomes" id="UP000199009"/>
    </source>
</evidence>
<accession>A0A1G7YC77</accession>
<dbReference type="Proteomes" id="UP000199009">
    <property type="component" value="Chromosome I"/>
</dbReference>
<proteinExistence type="predicted"/>
<name>A0A1G7YC77_9MICO</name>